<dbReference type="EMBL" id="KR534323">
    <property type="protein sequence ID" value="AKO60955.1"/>
    <property type="molecule type" value="Genomic_DNA"/>
</dbReference>
<sequence length="63" mass="7393">MKNEILQCYLKTYGLTEKDFTIEDGTPVFHSDFRKECYTQFGMGWVCGREALMRLEESLKCSD</sequence>
<dbReference type="GeneID" id="26796549"/>
<accession>A0A0H4J221</accession>
<dbReference type="Proteomes" id="UP000202763">
    <property type="component" value="Segment"/>
</dbReference>
<dbReference type="KEGG" id="vg:26796549"/>
<evidence type="ECO:0000313" key="1">
    <source>
        <dbReference type="EMBL" id="AKO60955.1"/>
    </source>
</evidence>
<dbReference type="RefSeq" id="YP_009225488.1">
    <property type="nucleotide sequence ID" value="NC_029094.1"/>
</dbReference>
<proteinExistence type="predicted"/>
<evidence type="ECO:0000313" key="2">
    <source>
        <dbReference type="Proteomes" id="UP000202763"/>
    </source>
</evidence>
<name>A0A0H4J221_9CAUD</name>
<keyword evidence="2" id="KW-1185">Reference proteome</keyword>
<organism evidence="1 2">
    <name type="scientific">Pseudoalteromonas phage H101</name>
    <dbReference type="NCBI Taxonomy" id="1654919"/>
    <lineage>
        <taxon>Viruses</taxon>
        <taxon>Duplodnaviria</taxon>
        <taxon>Heunggongvirae</taxon>
        <taxon>Uroviricota</taxon>
        <taxon>Caudoviricetes</taxon>
        <taxon>Shandongvirus</taxon>
        <taxon>Shandongvirus H101</taxon>
    </lineage>
</organism>
<protein>
    <submittedName>
        <fullName evidence="1">Uncharacterized protein</fullName>
    </submittedName>
</protein>
<reference evidence="1 2" key="1">
    <citation type="submission" date="2015-05" db="EMBL/GenBank/DDBJ databases">
        <authorList>
            <person name="Wang D.B."/>
            <person name="Wang M."/>
        </authorList>
    </citation>
    <scope>NUCLEOTIDE SEQUENCE [LARGE SCALE GENOMIC DNA]</scope>
</reference>